<keyword evidence="1" id="KW-0812">Transmembrane</keyword>
<gene>
    <name evidence="2" type="ORF">WJ0W_005915</name>
</gene>
<keyword evidence="1" id="KW-0472">Membrane</keyword>
<keyword evidence="3" id="KW-1185">Reference proteome</keyword>
<reference evidence="2" key="1">
    <citation type="submission" date="2022-06" db="EMBL/GenBank/DDBJ databases">
        <authorList>
            <person name="Dietemann V."/>
            <person name="Ory F."/>
            <person name="Dainat B."/>
            <person name="Oberhansli S."/>
        </authorList>
    </citation>
    <scope>NUCLEOTIDE SEQUENCE</scope>
    <source>
        <strain evidence="2">Ena-SAMPLE-TAB-26-04-2022-14:26:32:270-5432</strain>
    </source>
</reference>
<sequence length="77" mass="8168">MAEPLPWHVKLWCALPLALIFVGGAVGGALAAIAALANFALFRTQLPAMTKYMTTLFATIACGAGWWMLAMMAAGRQ</sequence>
<evidence type="ECO:0000256" key="1">
    <source>
        <dbReference type="SAM" id="Phobius"/>
    </source>
</evidence>
<protein>
    <submittedName>
        <fullName evidence="2">Uncharacterized protein</fullName>
    </submittedName>
</protein>
<keyword evidence="1" id="KW-1133">Transmembrane helix</keyword>
<accession>A0ABM9G9N3</accession>
<feature type="transmembrane region" description="Helical" evidence="1">
    <location>
        <begin position="55"/>
        <end position="74"/>
    </location>
</feature>
<evidence type="ECO:0000313" key="2">
    <source>
        <dbReference type="EMBL" id="CAH8248731.1"/>
    </source>
</evidence>
<dbReference type="Proteomes" id="UP001154322">
    <property type="component" value="Unassembled WGS sequence"/>
</dbReference>
<name>A0ABM9G9N3_9BACL</name>
<organism evidence="2 3">
    <name type="scientific">Paenibacillus melissococcoides</name>
    <dbReference type="NCBI Taxonomy" id="2912268"/>
    <lineage>
        <taxon>Bacteria</taxon>
        <taxon>Bacillati</taxon>
        <taxon>Bacillota</taxon>
        <taxon>Bacilli</taxon>
        <taxon>Bacillales</taxon>
        <taxon>Paenibacillaceae</taxon>
        <taxon>Paenibacillus</taxon>
    </lineage>
</organism>
<evidence type="ECO:0000313" key="3">
    <source>
        <dbReference type="Proteomes" id="UP001154322"/>
    </source>
</evidence>
<dbReference type="RefSeq" id="WP_213427489.1">
    <property type="nucleotide sequence ID" value="NZ_AP031286.1"/>
</dbReference>
<proteinExistence type="predicted"/>
<comment type="caution">
    <text evidence="2">The sequence shown here is derived from an EMBL/GenBank/DDBJ whole genome shotgun (WGS) entry which is preliminary data.</text>
</comment>
<dbReference type="EMBL" id="CALYLO010000012">
    <property type="protein sequence ID" value="CAH8248731.1"/>
    <property type="molecule type" value="Genomic_DNA"/>
</dbReference>